<dbReference type="AlphaFoldDB" id="A0A7S1ZUU5"/>
<feature type="chain" id="PRO_5030809136" description="PDZ domain-containing protein" evidence="2">
    <location>
        <begin position="20"/>
        <end position="257"/>
    </location>
</feature>
<organism evidence="3">
    <name type="scientific">Trieres chinensis</name>
    <name type="common">Marine centric diatom</name>
    <name type="synonym">Odontella sinensis</name>
    <dbReference type="NCBI Taxonomy" id="1514140"/>
    <lineage>
        <taxon>Eukaryota</taxon>
        <taxon>Sar</taxon>
        <taxon>Stramenopiles</taxon>
        <taxon>Ochrophyta</taxon>
        <taxon>Bacillariophyta</taxon>
        <taxon>Mediophyceae</taxon>
        <taxon>Biddulphiophycidae</taxon>
        <taxon>Eupodiscales</taxon>
        <taxon>Parodontellaceae</taxon>
        <taxon>Trieres</taxon>
    </lineage>
</organism>
<evidence type="ECO:0000256" key="1">
    <source>
        <dbReference type="SAM" id="MobiDB-lite"/>
    </source>
</evidence>
<accession>A0A7S1ZUU5</accession>
<gene>
    <name evidence="3" type="ORF">OSIN01602_LOCUS14889</name>
</gene>
<evidence type="ECO:0008006" key="4">
    <source>
        <dbReference type="Google" id="ProtNLM"/>
    </source>
</evidence>
<name>A0A7S1ZUU5_TRICV</name>
<proteinExistence type="predicted"/>
<sequence>MRFVTSSTLALLGLRACATLSFTPLVPISPPLIDGKARLFSAPPLRPGGGSFALLASSGDSATSAEEEARRLREQAERLRREVADVERSKQEVAKAEREESERTAAEKRDVRMRYSAEVPILKGDGSTVLERVDFPPRIAGGKSRIEACQAPLPLGILLGESEENPGVIQVDEVASDSNGEVSGVKEGDILRACTACQATMETPTWQLLAGGIGQPKTKRFMFSADGQPLEEVMGAIASNRMDPEGRPVWLVLERVE</sequence>
<protein>
    <recommendedName>
        <fullName evidence="4">PDZ domain-containing protein</fullName>
    </recommendedName>
</protein>
<feature type="signal peptide" evidence="2">
    <location>
        <begin position="1"/>
        <end position="19"/>
    </location>
</feature>
<feature type="region of interest" description="Disordered" evidence="1">
    <location>
        <begin position="83"/>
        <end position="107"/>
    </location>
</feature>
<dbReference type="EMBL" id="HBGO01025971">
    <property type="protein sequence ID" value="CAD9349215.1"/>
    <property type="molecule type" value="Transcribed_RNA"/>
</dbReference>
<evidence type="ECO:0000256" key="2">
    <source>
        <dbReference type="SAM" id="SignalP"/>
    </source>
</evidence>
<evidence type="ECO:0000313" key="3">
    <source>
        <dbReference type="EMBL" id="CAD9349215.1"/>
    </source>
</evidence>
<keyword evidence="2" id="KW-0732">Signal</keyword>
<reference evidence="3" key="1">
    <citation type="submission" date="2021-01" db="EMBL/GenBank/DDBJ databases">
        <authorList>
            <person name="Corre E."/>
            <person name="Pelletier E."/>
            <person name="Niang G."/>
            <person name="Scheremetjew M."/>
            <person name="Finn R."/>
            <person name="Kale V."/>
            <person name="Holt S."/>
            <person name="Cochrane G."/>
            <person name="Meng A."/>
            <person name="Brown T."/>
            <person name="Cohen L."/>
        </authorList>
    </citation>
    <scope>NUCLEOTIDE SEQUENCE</scope>
    <source>
        <strain evidence="3">Grunow 1884</strain>
    </source>
</reference>